<dbReference type="Proteomes" id="UP000315540">
    <property type="component" value="Unassembled WGS sequence"/>
</dbReference>
<dbReference type="EMBL" id="VFWZ01000003">
    <property type="protein sequence ID" value="TPN86095.1"/>
    <property type="molecule type" value="Genomic_DNA"/>
</dbReference>
<sequence length="413" mass="47434">MYFASYCFYMSKYFFCSVLVLFFCCKKVEQKSEEEVEIVEEVVDPDVSFQNFIDHYERFFKTNFQISECPGAALVIIKDSTVVLKKGYGVKAVNTIDSVDVNTVFRIASLSKGVTSVLAGNLVDHNELKWNQLIKASINRFSLRDREQAERIEVNHLLSHTTGLYKYTYTKLIHKGLPLDRIIPQFRYKGVIAKEGVDYEYQNAIFSIIEKVMEKETNVPFDQLIQERLFIPAKMYNASSTYNAIKSNDNVALPHSFNPYAKRYNITSIHKNYYNVAAAGGVNASITDMSEYLKILLGYRPDIISPQALATVFNPFICTNNEDINVNYWEGVVDSFYAKGYRILDYRGRTLIYHSGNVNQYKAELMVDPENKIAICALFNAPNLLSPVTVPTFLNYYDFYINMNKTGSEKQKF</sequence>
<dbReference type="PANTHER" id="PTHR46825:SF15">
    <property type="entry name" value="BETA-LACTAMASE-RELATED DOMAIN-CONTAINING PROTEIN"/>
    <property type="match status" value="1"/>
</dbReference>
<protein>
    <submittedName>
        <fullName evidence="2">Beta-lactamase family protein</fullName>
    </submittedName>
</protein>
<dbReference type="Pfam" id="PF00144">
    <property type="entry name" value="Beta-lactamase"/>
    <property type="match status" value="1"/>
</dbReference>
<dbReference type="AlphaFoldDB" id="A0A504JCE2"/>
<dbReference type="OrthoDB" id="1522765at2"/>
<dbReference type="Gene3D" id="3.40.710.10">
    <property type="entry name" value="DD-peptidase/beta-lactamase superfamily"/>
    <property type="match status" value="1"/>
</dbReference>
<accession>A0A504JCE2</accession>
<organism evidence="2 3">
    <name type="scientific">Aquimarina algicola</name>
    <dbReference type="NCBI Taxonomy" id="2589995"/>
    <lineage>
        <taxon>Bacteria</taxon>
        <taxon>Pseudomonadati</taxon>
        <taxon>Bacteroidota</taxon>
        <taxon>Flavobacteriia</taxon>
        <taxon>Flavobacteriales</taxon>
        <taxon>Flavobacteriaceae</taxon>
        <taxon>Aquimarina</taxon>
    </lineage>
</organism>
<keyword evidence="3" id="KW-1185">Reference proteome</keyword>
<evidence type="ECO:0000259" key="1">
    <source>
        <dbReference type="Pfam" id="PF00144"/>
    </source>
</evidence>
<reference evidence="2 3" key="1">
    <citation type="submission" date="2019-06" db="EMBL/GenBank/DDBJ databases">
        <authorList>
            <person name="Meng X."/>
        </authorList>
    </citation>
    <scope>NUCLEOTIDE SEQUENCE [LARGE SCALE GENOMIC DNA]</scope>
    <source>
        <strain evidence="2 3">M625</strain>
    </source>
</reference>
<comment type="caution">
    <text evidence="2">The sequence shown here is derived from an EMBL/GenBank/DDBJ whole genome shotgun (WGS) entry which is preliminary data.</text>
</comment>
<dbReference type="SUPFAM" id="SSF56601">
    <property type="entry name" value="beta-lactamase/transpeptidase-like"/>
    <property type="match status" value="1"/>
</dbReference>
<dbReference type="InterPro" id="IPR012338">
    <property type="entry name" value="Beta-lactam/transpept-like"/>
</dbReference>
<evidence type="ECO:0000313" key="2">
    <source>
        <dbReference type="EMBL" id="TPN86095.1"/>
    </source>
</evidence>
<feature type="domain" description="Beta-lactamase-related" evidence="1">
    <location>
        <begin position="68"/>
        <end position="383"/>
    </location>
</feature>
<evidence type="ECO:0000313" key="3">
    <source>
        <dbReference type="Proteomes" id="UP000315540"/>
    </source>
</evidence>
<proteinExistence type="predicted"/>
<dbReference type="InterPro" id="IPR050491">
    <property type="entry name" value="AmpC-like"/>
</dbReference>
<name>A0A504JCE2_9FLAO</name>
<dbReference type="PANTHER" id="PTHR46825">
    <property type="entry name" value="D-ALANYL-D-ALANINE-CARBOXYPEPTIDASE/ENDOPEPTIDASE AMPH"/>
    <property type="match status" value="1"/>
</dbReference>
<gene>
    <name evidence="2" type="ORF">FHK87_12545</name>
</gene>
<dbReference type="InterPro" id="IPR001466">
    <property type="entry name" value="Beta-lactam-related"/>
</dbReference>